<proteinExistence type="predicted"/>
<accession>A0ABQ9CQC1</accession>
<dbReference type="PANTHER" id="PTHR33332">
    <property type="entry name" value="REVERSE TRANSCRIPTASE DOMAIN-CONTAINING PROTEIN"/>
    <property type="match status" value="1"/>
</dbReference>
<name>A0ABQ9CQC1_9PASS</name>
<evidence type="ECO:0000313" key="1">
    <source>
        <dbReference type="EMBL" id="KAJ7404481.1"/>
    </source>
</evidence>
<comment type="caution">
    <text evidence="1">The sequence shown here is derived from an EMBL/GenBank/DDBJ whole genome shotgun (WGS) entry which is preliminary data.</text>
</comment>
<evidence type="ECO:0008006" key="3">
    <source>
        <dbReference type="Google" id="ProtNLM"/>
    </source>
</evidence>
<protein>
    <recommendedName>
        <fullName evidence="3">Rna-directed dna polymerase from mobile element jockey-like</fullName>
    </recommendedName>
</protein>
<dbReference type="Proteomes" id="UP001145742">
    <property type="component" value="Unassembled WGS sequence"/>
</dbReference>
<reference evidence="1" key="1">
    <citation type="submission" date="2019-10" db="EMBL/GenBank/DDBJ databases">
        <authorList>
            <person name="Soares A.E.R."/>
            <person name="Aleixo A."/>
            <person name="Schneider P."/>
            <person name="Miyaki C.Y."/>
            <person name="Schneider M.P."/>
            <person name="Mello C."/>
            <person name="Vasconcelos A.T.R."/>
        </authorList>
    </citation>
    <scope>NUCLEOTIDE SEQUENCE</scope>
    <source>
        <tissue evidence="1">Muscle</tissue>
    </source>
</reference>
<keyword evidence="2" id="KW-1185">Reference proteome</keyword>
<organism evidence="1 2">
    <name type="scientific">Willisornis vidua</name>
    <name type="common">Xingu scale-backed antbird</name>
    <dbReference type="NCBI Taxonomy" id="1566151"/>
    <lineage>
        <taxon>Eukaryota</taxon>
        <taxon>Metazoa</taxon>
        <taxon>Chordata</taxon>
        <taxon>Craniata</taxon>
        <taxon>Vertebrata</taxon>
        <taxon>Euteleostomi</taxon>
        <taxon>Archelosauria</taxon>
        <taxon>Archosauria</taxon>
        <taxon>Dinosauria</taxon>
        <taxon>Saurischia</taxon>
        <taxon>Theropoda</taxon>
        <taxon>Coelurosauria</taxon>
        <taxon>Aves</taxon>
        <taxon>Neognathae</taxon>
        <taxon>Neoaves</taxon>
        <taxon>Telluraves</taxon>
        <taxon>Australaves</taxon>
        <taxon>Passeriformes</taxon>
        <taxon>Thamnophilidae</taxon>
        <taxon>Willisornis</taxon>
    </lineage>
</organism>
<sequence>MKEGVMALTQKKTCCIPGQIVPENLVALYNGFAVVGRDVPQRDLNRLEKWFHASLMKFKKVPAHGLWDKPSSRHKRRLDEVWIETSHKEKHLGILVDKKLNLTQPCVLTAQKANYVLGCIKEGQSAGQKQVILPFSFTLVTPQHRKDTDMVDQVQRSTTTVRKD</sequence>
<evidence type="ECO:0000313" key="2">
    <source>
        <dbReference type="Proteomes" id="UP001145742"/>
    </source>
</evidence>
<gene>
    <name evidence="1" type="ORF">WISP_145366</name>
</gene>
<dbReference type="EMBL" id="WHWB01034769">
    <property type="protein sequence ID" value="KAJ7404481.1"/>
    <property type="molecule type" value="Genomic_DNA"/>
</dbReference>